<organism evidence="3 4">
    <name type="scientific">Lampropedia hyalina DSM 16112</name>
    <dbReference type="NCBI Taxonomy" id="1122156"/>
    <lineage>
        <taxon>Bacteria</taxon>
        <taxon>Pseudomonadati</taxon>
        <taxon>Pseudomonadota</taxon>
        <taxon>Betaproteobacteria</taxon>
        <taxon>Burkholderiales</taxon>
        <taxon>Comamonadaceae</taxon>
        <taxon>Lampropedia</taxon>
    </lineage>
</organism>
<accession>A0A1M4XFX1</accession>
<dbReference type="PANTHER" id="PTHR46797:SF1">
    <property type="entry name" value="METHYLPHOSPHONATE SYNTHASE"/>
    <property type="match status" value="1"/>
</dbReference>
<keyword evidence="1 3" id="KW-0238">DNA-binding</keyword>
<proteinExistence type="predicted"/>
<gene>
    <name evidence="3" type="ORF">SAMN02745117_01047</name>
</gene>
<reference evidence="3 4" key="1">
    <citation type="submission" date="2016-11" db="EMBL/GenBank/DDBJ databases">
        <authorList>
            <person name="Jaros S."/>
            <person name="Januszkiewicz K."/>
            <person name="Wedrychowicz H."/>
        </authorList>
    </citation>
    <scope>NUCLEOTIDE SEQUENCE [LARGE SCALE GENOMIC DNA]</scope>
    <source>
        <strain evidence="3 4">DSM 16112</strain>
    </source>
</reference>
<dbReference type="SMART" id="SM00530">
    <property type="entry name" value="HTH_XRE"/>
    <property type="match status" value="1"/>
</dbReference>
<evidence type="ECO:0000256" key="1">
    <source>
        <dbReference type="ARBA" id="ARBA00023125"/>
    </source>
</evidence>
<dbReference type="STRING" id="1122156.SAMN02745117_01047"/>
<dbReference type="Proteomes" id="UP000184327">
    <property type="component" value="Unassembled WGS sequence"/>
</dbReference>
<dbReference type="SUPFAM" id="SSF47413">
    <property type="entry name" value="lambda repressor-like DNA-binding domains"/>
    <property type="match status" value="1"/>
</dbReference>
<name>A0A1M4XFX1_9BURK</name>
<feature type="domain" description="HTH cro/C1-type" evidence="2">
    <location>
        <begin position="13"/>
        <end position="67"/>
    </location>
</feature>
<sequence>MGDMVDQALGQALRKLRTERGWSQSELALRVQMDRNYLSLIELGRNSPSVRMLVRLCMALDVRATDVMADVERRLEAQRLF</sequence>
<evidence type="ECO:0000259" key="2">
    <source>
        <dbReference type="PROSITE" id="PS50943"/>
    </source>
</evidence>
<dbReference type="PROSITE" id="PS50943">
    <property type="entry name" value="HTH_CROC1"/>
    <property type="match status" value="1"/>
</dbReference>
<dbReference type="GO" id="GO:0005829">
    <property type="term" value="C:cytosol"/>
    <property type="evidence" value="ECO:0007669"/>
    <property type="project" value="TreeGrafter"/>
</dbReference>
<dbReference type="RefSeq" id="WP_073355436.1">
    <property type="nucleotide sequence ID" value="NZ_FQUZ01000009.1"/>
</dbReference>
<dbReference type="GO" id="GO:0003700">
    <property type="term" value="F:DNA-binding transcription factor activity"/>
    <property type="evidence" value="ECO:0007669"/>
    <property type="project" value="TreeGrafter"/>
</dbReference>
<dbReference type="OrthoDB" id="73827at2"/>
<dbReference type="GO" id="GO:0003677">
    <property type="term" value="F:DNA binding"/>
    <property type="evidence" value="ECO:0007669"/>
    <property type="project" value="UniProtKB-KW"/>
</dbReference>
<evidence type="ECO:0000313" key="3">
    <source>
        <dbReference type="EMBL" id="SHE92216.1"/>
    </source>
</evidence>
<dbReference type="CDD" id="cd00093">
    <property type="entry name" value="HTH_XRE"/>
    <property type="match status" value="1"/>
</dbReference>
<dbReference type="Pfam" id="PF01381">
    <property type="entry name" value="HTH_3"/>
    <property type="match status" value="1"/>
</dbReference>
<evidence type="ECO:0000313" key="4">
    <source>
        <dbReference type="Proteomes" id="UP000184327"/>
    </source>
</evidence>
<dbReference type="InterPro" id="IPR050807">
    <property type="entry name" value="TransReg_Diox_bact_type"/>
</dbReference>
<dbReference type="InterPro" id="IPR010982">
    <property type="entry name" value="Lambda_DNA-bd_dom_sf"/>
</dbReference>
<dbReference type="AlphaFoldDB" id="A0A1M4XFX1"/>
<dbReference type="EMBL" id="FQUZ01000009">
    <property type="protein sequence ID" value="SHE92216.1"/>
    <property type="molecule type" value="Genomic_DNA"/>
</dbReference>
<keyword evidence="4" id="KW-1185">Reference proteome</keyword>
<dbReference type="InterPro" id="IPR001387">
    <property type="entry name" value="Cro/C1-type_HTH"/>
</dbReference>
<dbReference type="Gene3D" id="1.10.260.40">
    <property type="entry name" value="lambda repressor-like DNA-binding domains"/>
    <property type="match status" value="1"/>
</dbReference>
<protein>
    <submittedName>
        <fullName evidence="3">DNA-binding transcriptional regulator, XRE-family HTH domain</fullName>
    </submittedName>
</protein>
<dbReference type="PANTHER" id="PTHR46797">
    <property type="entry name" value="HTH-TYPE TRANSCRIPTIONAL REGULATOR"/>
    <property type="match status" value="1"/>
</dbReference>